<dbReference type="AlphaFoldDB" id="A0A212CSX3"/>
<dbReference type="OrthoDB" id="2156623at2759"/>
<protein>
    <submittedName>
        <fullName evidence="1">Uncharacterized protein</fullName>
    </submittedName>
</protein>
<evidence type="ECO:0000313" key="1">
    <source>
        <dbReference type="EMBL" id="OWK09101.1"/>
    </source>
</evidence>
<reference evidence="1 2" key="1">
    <citation type="journal article" date="2018" name="Mol. Genet. Genomics">
        <title>The red deer Cervus elaphus genome CerEla1.0: sequencing, annotating, genes, and chromosomes.</title>
        <authorList>
            <person name="Bana N.A."/>
            <person name="Nyiri A."/>
            <person name="Nagy J."/>
            <person name="Frank K."/>
            <person name="Nagy T."/>
            <person name="Steger V."/>
            <person name="Schiller M."/>
            <person name="Lakatos P."/>
            <person name="Sugar L."/>
            <person name="Horn P."/>
            <person name="Barta E."/>
            <person name="Orosz L."/>
        </authorList>
    </citation>
    <scope>NUCLEOTIDE SEQUENCE [LARGE SCALE GENOMIC DNA]</scope>
    <source>
        <strain evidence="1">Hungarian</strain>
    </source>
</reference>
<name>A0A212CSX3_CEREH</name>
<organism evidence="1 2">
    <name type="scientific">Cervus elaphus hippelaphus</name>
    <name type="common">European red deer</name>
    <dbReference type="NCBI Taxonomy" id="46360"/>
    <lineage>
        <taxon>Eukaryota</taxon>
        <taxon>Metazoa</taxon>
        <taxon>Chordata</taxon>
        <taxon>Craniata</taxon>
        <taxon>Vertebrata</taxon>
        <taxon>Euteleostomi</taxon>
        <taxon>Mammalia</taxon>
        <taxon>Eutheria</taxon>
        <taxon>Laurasiatheria</taxon>
        <taxon>Artiodactyla</taxon>
        <taxon>Ruminantia</taxon>
        <taxon>Pecora</taxon>
        <taxon>Cervidae</taxon>
        <taxon>Cervinae</taxon>
        <taxon>Cervus</taxon>
    </lineage>
</organism>
<comment type="caution">
    <text evidence="1">The sequence shown here is derived from an EMBL/GenBank/DDBJ whole genome shotgun (WGS) entry which is preliminary data.</text>
</comment>
<proteinExistence type="predicted"/>
<gene>
    <name evidence="1" type="ORF">Celaphus_00015563</name>
</gene>
<keyword evidence="2" id="KW-1185">Reference proteome</keyword>
<dbReference type="Proteomes" id="UP000242450">
    <property type="component" value="Chromosome 13"/>
</dbReference>
<dbReference type="EMBL" id="MKHE01000013">
    <property type="protein sequence ID" value="OWK09101.1"/>
    <property type="molecule type" value="Genomic_DNA"/>
</dbReference>
<evidence type="ECO:0000313" key="2">
    <source>
        <dbReference type="Proteomes" id="UP000242450"/>
    </source>
</evidence>
<accession>A0A212CSX3</accession>
<sequence>MEWVQTVGLRRVRLGVRVRCPRPPQAAASPVWFPTQIRPLNLEGSLNLLNCEPPRLIYFKSKASGEPFLRREQRMEGGTVLNVPDTSDNSRKQMLRTRSKRRFVFKVPEEERLQQRR</sequence>